<evidence type="ECO:0000313" key="1">
    <source>
        <dbReference type="EMBL" id="KTC97478.1"/>
    </source>
</evidence>
<reference evidence="1 2" key="1">
    <citation type="submission" date="2015-11" db="EMBL/GenBank/DDBJ databases">
        <title>Genomic analysis of 38 Legionella species identifies large and diverse effector repertoires.</title>
        <authorList>
            <person name="Burstein D."/>
            <person name="Amaro F."/>
            <person name="Zusman T."/>
            <person name="Lifshitz Z."/>
            <person name="Cohen O."/>
            <person name="Gilbert J.A."/>
            <person name="Pupko T."/>
            <person name="Shuman H.A."/>
            <person name="Segal G."/>
        </authorList>
    </citation>
    <scope>NUCLEOTIDE SEQUENCE [LARGE SCALE GENOMIC DNA]</scope>
    <source>
        <strain evidence="1 2">ATCC 49504</strain>
    </source>
</reference>
<protein>
    <submittedName>
        <fullName evidence="1">Metal-binding protein</fullName>
    </submittedName>
</protein>
<dbReference type="Proteomes" id="UP000054785">
    <property type="component" value="Unassembled WGS sequence"/>
</dbReference>
<dbReference type="PATRIC" id="fig|45065.4.peg.1953"/>
<comment type="caution">
    <text evidence="1">The sequence shown here is derived from an EMBL/GenBank/DDBJ whole genome shotgun (WGS) entry which is preliminary data.</text>
</comment>
<dbReference type="Pfam" id="PF02620">
    <property type="entry name" value="YceD"/>
    <property type="match status" value="1"/>
</dbReference>
<organism evidence="1 2">
    <name type="scientific">Legionella geestiana</name>
    <dbReference type="NCBI Taxonomy" id="45065"/>
    <lineage>
        <taxon>Bacteria</taxon>
        <taxon>Pseudomonadati</taxon>
        <taxon>Pseudomonadota</taxon>
        <taxon>Gammaproteobacteria</taxon>
        <taxon>Legionellales</taxon>
        <taxon>Legionellaceae</taxon>
        <taxon>Legionella</taxon>
    </lineage>
</organism>
<dbReference type="OrthoDB" id="9786771at2"/>
<sequence>MKIVLKSFARETSATAWTVTLTERLPGFVEAPLELSGTLSVRAVEGYYLLNLRGEGVLSITCQRCMEVTARNWPFDICLAVAANDDAAERLMEQFEVIVAESGELNLQDLLTDELHLSAPRFHENEADCRAVLDTLSNVTVAKHLD</sequence>
<accession>A0A0W0TPJ0</accession>
<gene>
    <name evidence="1" type="ORF">Lgee_1799</name>
</gene>
<dbReference type="STRING" id="45065.Lgee_1799"/>
<dbReference type="InterPro" id="IPR003772">
    <property type="entry name" value="YceD"/>
</dbReference>
<dbReference type="EMBL" id="LNYC01000070">
    <property type="protein sequence ID" value="KTC97478.1"/>
    <property type="molecule type" value="Genomic_DNA"/>
</dbReference>
<name>A0A0W0TPJ0_9GAMM</name>
<dbReference type="AlphaFoldDB" id="A0A0W0TPJ0"/>
<dbReference type="RefSeq" id="WP_058387118.1">
    <property type="nucleotide sequence ID" value="NZ_CAAAHN010000003.1"/>
</dbReference>
<keyword evidence="2" id="KW-1185">Reference proteome</keyword>
<evidence type="ECO:0000313" key="2">
    <source>
        <dbReference type="Proteomes" id="UP000054785"/>
    </source>
</evidence>
<proteinExistence type="predicted"/>